<gene>
    <name evidence="1" type="ORF">Y958_24035</name>
</gene>
<dbReference type="InterPro" id="IPR036852">
    <property type="entry name" value="Peptidase_S8/S53_dom_sf"/>
</dbReference>
<dbReference type="GO" id="GO:0004252">
    <property type="term" value="F:serine-type endopeptidase activity"/>
    <property type="evidence" value="ECO:0007669"/>
    <property type="project" value="InterPro"/>
</dbReference>
<name>A0A248K0Q8_9PROT</name>
<dbReference type="Gene3D" id="3.40.50.200">
    <property type="entry name" value="Peptidase S8/S53 domain"/>
    <property type="match status" value="1"/>
</dbReference>
<keyword evidence="2" id="KW-1185">Reference proteome</keyword>
<accession>A0A248K0Q8</accession>
<dbReference type="KEGG" id="nao:Y958_24035"/>
<organism evidence="1 2">
    <name type="scientific">Nitrospirillum viridazoti CBAmc</name>
    <dbReference type="NCBI Taxonomy" id="1441467"/>
    <lineage>
        <taxon>Bacteria</taxon>
        <taxon>Pseudomonadati</taxon>
        <taxon>Pseudomonadota</taxon>
        <taxon>Alphaproteobacteria</taxon>
        <taxon>Rhodospirillales</taxon>
        <taxon>Azospirillaceae</taxon>
        <taxon>Nitrospirillum</taxon>
        <taxon>Nitrospirillum viridazoti</taxon>
    </lineage>
</organism>
<protein>
    <submittedName>
        <fullName evidence="1">Uncharacterized protein</fullName>
    </submittedName>
</protein>
<dbReference type="AlphaFoldDB" id="A0A248K0Q8"/>
<dbReference type="Proteomes" id="UP000197153">
    <property type="component" value="Chromosome 3"/>
</dbReference>
<dbReference type="EMBL" id="CP022112">
    <property type="protein sequence ID" value="ASG24014.1"/>
    <property type="molecule type" value="Genomic_DNA"/>
</dbReference>
<dbReference type="SUPFAM" id="SSF52743">
    <property type="entry name" value="Subtilisin-like"/>
    <property type="match status" value="1"/>
</dbReference>
<evidence type="ECO:0000313" key="2">
    <source>
        <dbReference type="Proteomes" id="UP000197153"/>
    </source>
</evidence>
<dbReference type="GO" id="GO:0006508">
    <property type="term" value="P:proteolysis"/>
    <property type="evidence" value="ECO:0007669"/>
    <property type="project" value="InterPro"/>
</dbReference>
<evidence type="ECO:0000313" key="1">
    <source>
        <dbReference type="EMBL" id="ASG24014.1"/>
    </source>
</evidence>
<reference evidence="1 2" key="1">
    <citation type="submission" date="2017-06" db="EMBL/GenBank/DDBJ databases">
        <title>Complete genome sequence of Nitrospirillum amazonense strain CBAmC, an endophytic nitrogen-fixing and plant growth-promoting bacterium, isolated from sugarcane.</title>
        <authorList>
            <person name="Schwab S."/>
            <person name="dos Santos Teixeira K.R."/>
            <person name="Simoes Araujo J.L."/>
            <person name="Soares Vidal M."/>
            <person name="Borges de Freitas H.R."/>
            <person name="Rivello Crivelaro A.L."/>
            <person name="Bueno de Camargo Nunes A."/>
            <person name="dos Santos C.M."/>
            <person name="Palmeira da Silva Rosa D."/>
            <person name="da Silva Padilha D."/>
            <person name="da Silva E."/>
            <person name="Araujo Terra L."/>
            <person name="Soares Mendes V."/>
            <person name="Farinelli L."/>
            <person name="Magalhaes Cruz L."/>
            <person name="Baldani J.I."/>
        </authorList>
    </citation>
    <scope>NUCLEOTIDE SEQUENCE [LARGE SCALE GENOMIC DNA]</scope>
    <source>
        <strain evidence="1 2">CBAmC</strain>
    </source>
</reference>
<sequence length="81" mass="8729">MRPGERKYMTREKLAFVAKHNLLVTCSDPGSAPLRDIVSGNNDTDALLNSKYQAGPGWDACTGWGAPDEVKLLKALQTPAA</sequence>
<proteinExistence type="predicted"/>